<protein>
    <recommendedName>
        <fullName evidence="1">Luciferase-like domain-containing protein</fullName>
    </recommendedName>
</protein>
<dbReference type="InterPro" id="IPR011251">
    <property type="entry name" value="Luciferase-like_dom"/>
</dbReference>
<dbReference type="Gene3D" id="3.20.20.30">
    <property type="entry name" value="Luciferase-like domain"/>
    <property type="match status" value="1"/>
</dbReference>
<dbReference type="SUPFAM" id="SSF51679">
    <property type="entry name" value="Bacterial luciferase-like"/>
    <property type="match status" value="1"/>
</dbReference>
<dbReference type="RefSeq" id="WP_343942445.1">
    <property type="nucleotide sequence ID" value="NZ_BAAAHP010000095.1"/>
</dbReference>
<reference evidence="3" key="1">
    <citation type="journal article" date="2019" name="Int. J. Syst. Evol. Microbiol.">
        <title>The Global Catalogue of Microorganisms (GCM) 10K type strain sequencing project: providing services to taxonomists for standard genome sequencing and annotation.</title>
        <authorList>
            <consortium name="The Broad Institute Genomics Platform"/>
            <consortium name="The Broad Institute Genome Sequencing Center for Infectious Disease"/>
            <person name="Wu L."/>
            <person name="Ma J."/>
        </authorList>
    </citation>
    <scope>NUCLEOTIDE SEQUENCE [LARGE SCALE GENOMIC DNA]</scope>
    <source>
        <strain evidence="3">JCM 11117</strain>
    </source>
</reference>
<proteinExistence type="predicted"/>
<sequence length="128" mass="13605">MTYGHTLDSGVRLPISGADPALPVRWARLAEELGLDLVVVPDRPALAGPEAWTPLSWIAGVTDAVRLATDGHDGTARNPEQRAEQVAEIALRHGTSDFIIASDGPGRPRDLRQGSRARAREIVAAGRG</sequence>
<evidence type="ECO:0000313" key="3">
    <source>
        <dbReference type="Proteomes" id="UP001499967"/>
    </source>
</evidence>
<accession>A0ABP4AU55</accession>
<keyword evidence="3" id="KW-1185">Reference proteome</keyword>
<dbReference type="Proteomes" id="UP001499967">
    <property type="component" value="Unassembled WGS sequence"/>
</dbReference>
<name>A0ABP4AU55_9PSEU</name>
<organism evidence="2 3">
    <name type="scientific">Pseudonocardia zijingensis</name>
    <dbReference type="NCBI Taxonomy" id="153376"/>
    <lineage>
        <taxon>Bacteria</taxon>
        <taxon>Bacillati</taxon>
        <taxon>Actinomycetota</taxon>
        <taxon>Actinomycetes</taxon>
        <taxon>Pseudonocardiales</taxon>
        <taxon>Pseudonocardiaceae</taxon>
        <taxon>Pseudonocardia</taxon>
    </lineage>
</organism>
<dbReference type="EMBL" id="BAAAHP010000095">
    <property type="protein sequence ID" value="GAA0939887.1"/>
    <property type="molecule type" value="Genomic_DNA"/>
</dbReference>
<evidence type="ECO:0000313" key="2">
    <source>
        <dbReference type="EMBL" id="GAA0939887.1"/>
    </source>
</evidence>
<comment type="caution">
    <text evidence="2">The sequence shown here is derived from an EMBL/GenBank/DDBJ whole genome shotgun (WGS) entry which is preliminary data.</text>
</comment>
<dbReference type="Pfam" id="PF00296">
    <property type="entry name" value="Bac_luciferase"/>
    <property type="match status" value="1"/>
</dbReference>
<feature type="domain" description="Luciferase-like" evidence="1">
    <location>
        <begin position="21"/>
        <end position="89"/>
    </location>
</feature>
<evidence type="ECO:0000259" key="1">
    <source>
        <dbReference type="Pfam" id="PF00296"/>
    </source>
</evidence>
<dbReference type="InterPro" id="IPR036661">
    <property type="entry name" value="Luciferase-like_sf"/>
</dbReference>
<gene>
    <name evidence="2" type="ORF">GCM10009559_34550</name>
</gene>